<evidence type="ECO:0000256" key="1">
    <source>
        <dbReference type="SAM" id="MobiDB-lite"/>
    </source>
</evidence>
<dbReference type="Proteomes" id="UP000799440">
    <property type="component" value="Unassembled WGS sequence"/>
</dbReference>
<proteinExistence type="predicted"/>
<evidence type="ECO:0000313" key="3">
    <source>
        <dbReference type="Proteomes" id="UP000799440"/>
    </source>
</evidence>
<evidence type="ECO:0000313" key="2">
    <source>
        <dbReference type="EMBL" id="KAF2745706.1"/>
    </source>
</evidence>
<dbReference type="PANTHER" id="PTHR28086:SF1">
    <property type="entry name" value="CU(2+) SUPPRESSING AND BLEOMYCIN SENSITIVE PROTEIN 1"/>
    <property type="match status" value="1"/>
</dbReference>
<feature type="region of interest" description="Disordered" evidence="1">
    <location>
        <begin position="370"/>
        <end position="390"/>
    </location>
</feature>
<keyword evidence="3" id="KW-1185">Reference proteome</keyword>
<organism evidence="2 3">
    <name type="scientific">Sporormia fimetaria CBS 119925</name>
    <dbReference type="NCBI Taxonomy" id="1340428"/>
    <lineage>
        <taxon>Eukaryota</taxon>
        <taxon>Fungi</taxon>
        <taxon>Dikarya</taxon>
        <taxon>Ascomycota</taxon>
        <taxon>Pezizomycotina</taxon>
        <taxon>Dothideomycetes</taxon>
        <taxon>Pleosporomycetidae</taxon>
        <taxon>Pleosporales</taxon>
        <taxon>Sporormiaceae</taxon>
        <taxon>Sporormia</taxon>
    </lineage>
</organism>
<dbReference type="EMBL" id="MU006581">
    <property type="protein sequence ID" value="KAF2745706.1"/>
    <property type="molecule type" value="Genomic_DNA"/>
</dbReference>
<dbReference type="OrthoDB" id="2011986at2759"/>
<dbReference type="GO" id="GO:0005634">
    <property type="term" value="C:nucleus"/>
    <property type="evidence" value="ECO:0007669"/>
    <property type="project" value="TreeGrafter"/>
</dbReference>
<name>A0A6A6V745_9PLEO</name>
<reference evidence="2" key="1">
    <citation type="journal article" date="2020" name="Stud. Mycol.">
        <title>101 Dothideomycetes genomes: a test case for predicting lifestyles and emergence of pathogens.</title>
        <authorList>
            <person name="Haridas S."/>
            <person name="Albert R."/>
            <person name="Binder M."/>
            <person name="Bloem J."/>
            <person name="Labutti K."/>
            <person name="Salamov A."/>
            <person name="Andreopoulos B."/>
            <person name="Baker S."/>
            <person name="Barry K."/>
            <person name="Bills G."/>
            <person name="Bluhm B."/>
            <person name="Cannon C."/>
            <person name="Castanera R."/>
            <person name="Culley D."/>
            <person name="Daum C."/>
            <person name="Ezra D."/>
            <person name="Gonzalez J."/>
            <person name="Henrissat B."/>
            <person name="Kuo A."/>
            <person name="Liang C."/>
            <person name="Lipzen A."/>
            <person name="Lutzoni F."/>
            <person name="Magnuson J."/>
            <person name="Mondo S."/>
            <person name="Nolan M."/>
            <person name="Ohm R."/>
            <person name="Pangilinan J."/>
            <person name="Park H.-J."/>
            <person name="Ramirez L."/>
            <person name="Alfaro M."/>
            <person name="Sun H."/>
            <person name="Tritt A."/>
            <person name="Yoshinaga Y."/>
            <person name="Zwiers L.-H."/>
            <person name="Turgeon B."/>
            <person name="Goodwin S."/>
            <person name="Spatafora J."/>
            <person name="Crous P."/>
            <person name="Grigoriev I."/>
        </authorList>
    </citation>
    <scope>NUCLEOTIDE SEQUENCE</scope>
    <source>
        <strain evidence="2">CBS 119925</strain>
    </source>
</reference>
<dbReference type="AlphaFoldDB" id="A0A6A6V745"/>
<dbReference type="Pfam" id="PF10303">
    <property type="entry name" value="DUF2408"/>
    <property type="match status" value="2"/>
</dbReference>
<gene>
    <name evidence="2" type="ORF">M011DRAFT_469369</name>
</gene>
<dbReference type="InterPro" id="IPR018810">
    <property type="entry name" value="UPF0662"/>
</dbReference>
<dbReference type="GO" id="GO:0005737">
    <property type="term" value="C:cytoplasm"/>
    <property type="evidence" value="ECO:0007669"/>
    <property type="project" value="TreeGrafter"/>
</dbReference>
<sequence>MTVGKNHEAPAIYASLSTIQRLLDHLKEATFYSPKDLESIALRLQDCRRYIERGKGSYSSELLILLDARLKVCEERLAELQLSLSQLSDALRPKYEKLVSILRTLSAMNTRSNFPHAEVDELLAQLKELQEQLREHGIKAFESTGTKEEKLAEMTEKLQISIENPEPAPEANKLIETLLQRCFVWISIMKERQGRIAPAFQDVYDKLRQIRNHLEKLSLTQAWSMRETDLWGYQRQLDRIDESRVDGNFVDALGRPAELYEQRTLLYLLRKSYATIYQLLLASEPVSEALLPVYNQLATLRKCLVEVKKLGGVASARDMWPYSMKLNSIDNMRVDGKFMIGDEIPDGQGSVTQLLEECFELAYELRNDVEEREEADKAEASDSDDEAPKE</sequence>
<protein>
    <submittedName>
        <fullName evidence="2">Uncharacterized protein</fullName>
    </submittedName>
</protein>
<accession>A0A6A6V745</accession>
<dbReference type="PANTHER" id="PTHR28086">
    <property type="entry name" value="UPF0662 PROTEIN YPL260W"/>
    <property type="match status" value="1"/>
</dbReference>